<keyword evidence="10" id="KW-1185">Reference proteome</keyword>
<organism evidence="9 10">
    <name type="scientific">Papaver nudicaule</name>
    <name type="common">Iceland poppy</name>
    <dbReference type="NCBI Taxonomy" id="74823"/>
    <lineage>
        <taxon>Eukaryota</taxon>
        <taxon>Viridiplantae</taxon>
        <taxon>Streptophyta</taxon>
        <taxon>Embryophyta</taxon>
        <taxon>Tracheophyta</taxon>
        <taxon>Spermatophyta</taxon>
        <taxon>Magnoliopsida</taxon>
        <taxon>Ranunculales</taxon>
        <taxon>Papaveraceae</taxon>
        <taxon>Papaveroideae</taxon>
        <taxon>Papaver</taxon>
    </lineage>
</organism>
<dbReference type="CDD" id="cd01837">
    <property type="entry name" value="SGNH_plant_lipase_like"/>
    <property type="match status" value="1"/>
</dbReference>
<dbReference type="GO" id="GO:0016042">
    <property type="term" value="P:lipid catabolic process"/>
    <property type="evidence" value="ECO:0007669"/>
    <property type="project" value="UniProtKB-KW"/>
</dbReference>
<comment type="caution">
    <text evidence="9">The sequence shown here is derived from an EMBL/GenBank/DDBJ whole genome shotgun (WGS) entry which is preliminary data.</text>
</comment>
<dbReference type="PANTHER" id="PTHR45650:SF4">
    <property type="entry name" value="GDSL-LIKE LIPASE_ACYLHYDROLASE FAMILY PROTEIN, EXPRESSED"/>
    <property type="match status" value="1"/>
</dbReference>
<keyword evidence="4 8" id="KW-0732">Signal</keyword>
<dbReference type="Proteomes" id="UP001177140">
    <property type="component" value="Unassembled WGS sequence"/>
</dbReference>
<evidence type="ECO:0000256" key="3">
    <source>
        <dbReference type="ARBA" id="ARBA00022525"/>
    </source>
</evidence>
<evidence type="ECO:0000256" key="5">
    <source>
        <dbReference type="ARBA" id="ARBA00022801"/>
    </source>
</evidence>
<dbReference type="Pfam" id="PF00657">
    <property type="entry name" value="Lipase_GDSL"/>
    <property type="match status" value="1"/>
</dbReference>
<keyword evidence="3" id="KW-0964">Secreted</keyword>
<dbReference type="PANTHER" id="PTHR45650">
    <property type="entry name" value="GDSL-LIKE LIPASE/ACYLHYDROLASE-RELATED"/>
    <property type="match status" value="1"/>
</dbReference>
<dbReference type="SUPFAM" id="SSF52266">
    <property type="entry name" value="SGNH hydrolase"/>
    <property type="match status" value="1"/>
</dbReference>
<dbReference type="InterPro" id="IPR051238">
    <property type="entry name" value="GDSL_esterase/lipase"/>
</dbReference>
<accession>A0AA41VJ22</accession>
<feature type="chain" id="PRO_5041424580" description="GDSL esterase/lipase" evidence="8">
    <location>
        <begin position="29"/>
        <end position="372"/>
    </location>
</feature>
<feature type="signal peptide" evidence="8">
    <location>
        <begin position="1"/>
        <end position="28"/>
    </location>
</feature>
<evidence type="ECO:0000256" key="8">
    <source>
        <dbReference type="SAM" id="SignalP"/>
    </source>
</evidence>
<gene>
    <name evidence="9" type="ORF">MKW94_006862</name>
</gene>
<dbReference type="InterPro" id="IPR001087">
    <property type="entry name" value="GDSL"/>
</dbReference>
<proteinExistence type="inferred from homology"/>
<dbReference type="GO" id="GO:0016788">
    <property type="term" value="F:hydrolase activity, acting on ester bonds"/>
    <property type="evidence" value="ECO:0007669"/>
    <property type="project" value="InterPro"/>
</dbReference>
<dbReference type="InterPro" id="IPR035669">
    <property type="entry name" value="SGNH_plant_lipase-like"/>
</dbReference>
<keyword evidence="6" id="KW-0442">Lipid degradation</keyword>
<evidence type="ECO:0000256" key="2">
    <source>
        <dbReference type="ARBA" id="ARBA00008668"/>
    </source>
</evidence>
<name>A0AA41VJ22_PAPNU</name>
<comment type="similarity">
    <text evidence="2">Belongs to the 'GDSL' lipolytic enzyme family.</text>
</comment>
<evidence type="ECO:0000313" key="10">
    <source>
        <dbReference type="Proteomes" id="UP001177140"/>
    </source>
</evidence>
<sequence length="372" mass="41380">MSNPIRSISFLSTFGFVLLYLTSISSDAKKVPRFFIFGDSLVDVGNNNYLGTIAKSNVEPYGIDFTPSGGKPTGRFCNGKTVLDFAVDEFGGTCYPPPSLSLSPDDDGTLCGVNYASSGAGILNETGAIFLERIDMDAQLDSYANTRQNLISNRGGEKATELLRNAVFPIVIGSNDFIDNFLTPVIGSQKYVPQDVFIAQVIDRHQRQLTRLYNLDARFIIIWNVPPIGCMPVERKVNPQYGGKCVDSANEVVSDYNKKLKDMISDLRSNLSEVTLLYVDMYYVLSGLLRHMSDYGIEVEEVGCCTNVGPLVELLPCKQTSIYCADRSKYAFWDPYHPSELANKISVKRYMDGDEIEVQPFNIRRAMELLGF</sequence>
<dbReference type="AlphaFoldDB" id="A0AA41VJ22"/>
<evidence type="ECO:0000256" key="7">
    <source>
        <dbReference type="ARBA" id="ARBA00023098"/>
    </source>
</evidence>
<evidence type="ECO:0008006" key="11">
    <source>
        <dbReference type="Google" id="ProtNLM"/>
    </source>
</evidence>
<evidence type="ECO:0000313" key="9">
    <source>
        <dbReference type="EMBL" id="MCL7042219.1"/>
    </source>
</evidence>
<reference evidence="9" key="1">
    <citation type="submission" date="2022-03" db="EMBL/GenBank/DDBJ databases">
        <title>A functionally conserved STORR gene fusion in Papaver species that diverged 16.8 million years ago.</title>
        <authorList>
            <person name="Catania T."/>
        </authorList>
    </citation>
    <scope>NUCLEOTIDE SEQUENCE</scope>
    <source>
        <strain evidence="9">S-191538</strain>
    </source>
</reference>
<dbReference type="GO" id="GO:0005576">
    <property type="term" value="C:extracellular region"/>
    <property type="evidence" value="ECO:0007669"/>
    <property type="project" value="UniProtKB-SubCell"/>
</dbReference>
<dbReference type="Gene3D" id="3.40.50.1110">
    <property type="entry name" value="SGNH hydrolase"/>
    <property type="match status" value="1"/>
</dbReference>
<protein>
    <recommendedName>
        <fullName evidence="11">GDSL esterase/lipase</fullName>
    </recommendedName>
</protein>
<evidence type="ECO:0000256" key="6">
    <source>
        <dbReference type="ARBA" id="ARBA00022963"/>
    </source>
</evidence>
<evidence type="ECO:0000256" key="1">
    <source>
        <dbReference type="ARBA" id="ARBA00004613"/>
    </source>
</evidence>
<keyword evidence="7" id="KW-0443">Lipid metabolism</keyword>
<dbReference type="InterPro" id="IPR036514">
    <property type="entry name" value="SGNH_hydro_sf"/>
</dbReference>
<dbReference type="EMBL" id="JAJJMA010232646">
    <property type="protein sequence ID" value="MCL7042219.1"/>
    <property type="molecule type" value="Genomic_DNA"/>
</dbReference>
<comment type="subcellular location">
    <subcellularLocation>
        <location evidence="1">Secreted</location>
    </subcellularLocation>
</comment>
<evidence type="ECO:0000256" key="4">
    <source>
        <dbReference type="ARBA" id="ARBA00022729"/>
    </source>
</evidence>
<keyword evidence="5" id="KW-0378">Hydrolase</keyword>